<dbReference type="AlphaFoldDB" id="A0A9N9T899"/>
<evidence type="ECO:0000313" key="2">
    <source>
        <dbReference type="Proteomes" id="UP001153709"/>
    </source>
</evidence>
<gene>
    <name evidence="1" type="ORF">DIABBA_LOCUS13388</name>
</gene>
<keyword evidence="2" id="KW-1185">Reference proteome</keyword>
<accession>A0A9N9T899</accession>
<name>A0A9N9T899_DIABA</name>
<protein>
    <submittedName>
        <fullName evidence="1">Uncharacterized protein</fullName>
    </submittedName>
</protein>
<reference evidence="1" key="1">
    <citation type="submission" date="2022-01" db="EMBL/GenBank/DDBJ databases">
        <authorList>
            <person name="King R."/>
        </authorList>
    </citation>
    <scope>NUCLEOTIDE SEQUENCE</scope>
</reference>
<sequence length="93" mass="10927">MQEHPEFLHMMFLRGLKDRFARAVKLLGTLDPSVVHYAKLLLDKNDTQALNRANFKEAIVVATHIGQHTSTTFKNYFRTENSAHDILRDRYRR</sequence>
<dbReference type="EMBL" id="OU898284">
    <property type="protein sequence ID" value="CAG9840764.1"/>
    <property type="molecule type" value="Genomic_DNA"/>
</dbReference>
<evidence type="ECO:0000313" key="1">
    <source>
        <dbReference type="EMBL" id="CAG9840764.1"/>
    </source>
</evidence>
<organism evidence="1 2">
    <name type="scientific">Diabrotica balteata</name>
    <name type="common">Banded cucumber beetle</name>
    <dbReference type="NCBI Taxonomy" id="107213"/>
    <lineage>
        <taxon>Eukaryota</taxon>
        <taxon>Metazoa</taxon>
        <taxon>Ecdysozoa</taxon>
        <taxon>Arthropoda</taxon>
        <taxon>Hexapoda</taxon>
        <taxon>Insecta</taxon>
        <taxon>Pterygota</taxon>
        <taxon>Neoptera</taxon>
        <taxon>Endopterygota</taxon>
        <taxon>Coleoptera</taxon>
        <taxon>Polyphaga</taxon>
        <taxon>Cucujiformia</taxon>
        <taxon>Chrysomeloidea</taxon>
        <taxon>Chrysomelidae</taxon>
        <taxon>Galerucinae</taxon>
        <taxon>Diabroticina</taxon>
        <taxon>Diabroticites</taxon>
        <taxon>Diabrotica</taxon>
    </lineage>
</organism>
<dbReference type="Proteomes" id="UP001153709">
    <property type="component" value="Chromosome 9"/>
</dbReference>
<proteinExistence type="predicted"/>
<dbReference type="OrthoDB" id="6778500at2759"/>